<dbReference type="GO" id="GO:0007052">
    <property type="term" value="P:mitotic spindle organization"/>
    <property type="evidence" value="ECO:0007669"/>
    <property type="project" value="UniProtKB-ARBA"/>
</dbReference>
<dbReference type="InterPro" id="IPR017975">
    <property type="entry name" value="Tubulin_CS"/>
</dbReference>
<evidence type="ECO:0000256" key="8">
    <source>
        <dbReference type="ARBA" id="ARBA00023134"/>
    </source>
</evidence>
<evidence type="ECO:0000256" key="9">
    <source>
        <dbReference type="ARBA" id="ARBA00023212"/>
    </source>
</evidence>
<dbReference type="FunFam" id="1.10.287.600:FF:000006">
    <property type="entry name" value="Tubulin beta chain"/>
    <property type="match status" value="1"/>
</dbReference>
<dbReference type="InterPro" id="IPR023123">
    <property type="entry name" value="Tubulin_C"/>
</dbReference>
<dbReference type="InterPro" id="IPR000217">
    <property type="entry name" value="Tubulin"/>
</dbReference>
<dbReference type="GO" id="GO:0005525">
    <property type="term" value="F:GTP binding"/>
    <property type="evidence" value="ECO:0007669"/>
    <property type="project" value="UniProtKB-UniRule"/>
</dbReference>
<dbReference type="InterPro" id="IPR037103">
    <property type="entry name" value="Tubulin/FtsZ-like_C"/>
</dbReference>
<dbReference type="PANTHER" id="PTHR11588">
    <property type="entry name" value="TUBULIN"/>
    <property type="match status" value="1"/>
</dbReference>
<dbReference type="GO" id="GO:0000070">
    <property type="term" value="P:mitotic sister chromatid segregation"/>
    <property type="evidence" value="ECO:0007669"/>
    <property type="project" value="UniProtKB-ARBA"/>
</dbReference>
<dbReference type="Gene3D" id="3.30.1330.20">
    <property type="entry name" value="Tubulin/FtsZ, C-terminal domain"/>
    <property type="match status" value="1"/>
</dbReference>
<dbReference type="InterPro" id="IPR008280">
    <property type="entry name" value="Tub_FtsZ_C"/>
</dbReference>
<evidence type="ECO:0000256" key="7">
    <source>
        <dbReference type="ARBA" id="ARBA00022741"/>
    </source>
</evidence>
<dbReference type="STRING" id="5627.A0A1C7M876"/>
<evidence type="ECO:0000256" key="2">
    <source>
        <dbReference type="ARBA" id="ARBA00004245"/>
    </source>
</evidence>
<dbReference type="Pfam" id="PF00091">
    <property type="entry name" value="Tubulin"/>
    <property type="match status" value="1"/>
</dbReference>
<dbReference type="AlphaFoldDB" id="A0A1C7M876"/>
<comment type="subcellular location">
    <subcellularLocation>
        <location evidence="2">Cytoplasm</location>
        <location evidence="2">Cytoskeleton</location>
    </subcellularLocation>
</comment>
<sequence length="465" mass="51986">MERVATGSQGSGVVPCNTSDVGSRTWKLGRRDYYPFIMREIVHLQTGQCGNQIGAKFWEVVSDEHGIEADGQYKGTNDQQLERINVYYNEVGANKYVPRAVLVDLEPGTMDSVRSGPLGSLFRPDNFVFGQSGAGNNWAKGHYTEGAELVDSVLDVVRKEAEGTDCLQGFQITHSLGGGTGAGMGTLLISKIREEYPDRMMATYSVVPSPKVSDTVVEPYNATLSVHQLVENSDETFCIDNEALYDICFRTLKLTTPTYGDLNHLISIVMSVGCQHGPLPRLHFFMTGFAPLTARGSQQYRAVTVPELTQQMFDAKNMMAASDPRHGRYLTVAAVFRGKVSMKEVEEQMQNVQSKNSAYFVEWIPNNVLTAQCDIAPRGLKMAVTFLGNSTAIQELFKRVNDQFTAMFKRKAFLHWYTQEGMDEMEFTEAESNMQDLVAEYQQYQDATVEEEGEYEEEVPVEDDQ</sequence>
<proteinExistence type="inferred from homology"/>
<comment type="cofactor">
    <cofactor evidence="1">
        <name>Mg(2+)</name>
        <dbReference type="ChEBI" id="CHEBI:18420"/>
    </cofactor>
</comment>
<comment type="subunit">
    <text evidence="4 10">Dimer of alpha and beta chains. A typical microtubule is a hollow water-filled tube with an outer diameter of 25 nm and an inner diameter of 15 nM. Alpha-beta heterodimers associate head-to-tail to form protofilaments running lengthwise along the microtubule wall with the beta-tubulin subunit facing the microtubule plus end conferring a structural polarity. Microtubules usually have 13 protofilaments but different protofilament numbers can be found in some organisms and specialized cells.</text>
</comment>
<comment type="similarity">
    <text evidence="3 10">Belongs to the tubulin family.</text>
</comment>
<dbReference type="PRINTS" id="PR01161">
    <property type="entry name" value="TUBULIN"/>
</dbReference>
<dbReference type="InterPro" id="IPR036525">
    <property type="entry name" value="Tubulin/FtsZ_GTPase_sf"/>
</dbReference>
<dbReference type="SUPFAM" id="SSF52490">
    <property type="entry name" value="Tubulin nucleotide-binding domain-like"/>
    <property type="match status" value="1"/>
</dbReference>
<dbReference type="SMART" id="SM00864">
    <property type="entry name" value="Tubulin"/>
    <property type="match status" value="1"/>
</dbReference>
<keyword evidence="7 10" id="KW-0547">Nucleotide-binding</keyword>
<evidence type="ECO:0000256" key="6">
    <source>
        <dbReference type="ARBA" id="ARBA00022701"/>
    </source>
</evidence>
<dbReference type="InterPro" id="IPR018316">
    <property type="entry name" value="Tubulin/FtsZ_2-layer-sand-dom"/>
</dbReference>
<organism evidence="13 14">
    <name type="scientific">Grifola frondosa</name>
    <name type="common">Maitake</name>
    <name type="synonym">Polyporus frondosus</name>
    <dbReference type="NCBI Taxonomy" id="5627"/>
    <lineage>
        <taxon>Eukaryota</taxon>
        <taxon>Fungi</taxon>
        <taxon>Dikarya</taxon>
        <taxon>Basidiomycota</taxon>
        <taxon>Agaricomycotina</taxon>
        <taxon>Agaricomycetes</taxon>
        <taxon>Polyporales</taxon>
        <taxon>Grifolaceae</taxon>
        <taxon>Grifola</taxon>
    </lineage>
</organism>
<evidence type="ECO:0000259" key="11">
    <source>
        <dbReference type="SMART" id="SM00864"/>
    </source>
</evidence>
<evidence type="ECO:0000256" key="3">
    <source>
        <dbReference type="ARBA" id="ARBA00009636"/>
    </source>
</evidence>
<dbReference type="GO" id="GO:0005200">
    <property type="term" value="F:structural constituent of cytoskeleton"/>
    <property type="evidence" value="ECO:0007669"/>
    <property type="project" value="InterPro"/>
</dbReference>
<dbReference type="PRINTS" id="PR01163">
    <property type="entry name" value="BETATUBULIN"/>
</dbReference>
<reference evidence="13 14" key="1">
    <citation type="submission" date="2016-03" db="EMBL/GenBank/DDBJ databases">
        <title>Whole genome sequencing of Grifola frondosa 9006-11.</title>
        <authorList>
            <person name="Min B."/>
            <person name="Park H."/>
            <person name="Kim J.-G."/>
            <person name="Cho H."/>
            <person name="Oh Y.-L."/>
            <person name="Kong W.-S."/>
            <person name="Choi I.-G."/>
        </authorList>
    </citation>
    <scope>NUCLEOTIDE SEQUENCE [LARGE SCALE GENOMIC DNA]</scope>
    <source>
        <strain evidence="13 14">9006-11</strain>
    </source>
</reference>
<dbReference type="GO" id="GO:0005874">
    <property type="term" value="C:microtubule"/>
    <property type="evidence" value="ECO:0007669"/>
    <property type="project" value="UniProtKB-KW"/>
</dbReference>
<dbReference type="InterPro" id="IPR003008">
    <property type="entry name" value="Tubulin_FtsZ_GTPase"/>
</dbReference>
<dbReference type="Proteomes" id="UP000092993">
    <property type="component" value="Unassembled WGS sequence"/>
</dbReference>
<gene>
    <name evidence="13" type="primary">TUB-2</name>
    <name evidence="13" type="ORF">A0H81_07127</name>
</gene>
<dbReference type="CDD" id="cd02187">
    <property type="entry name" value="beta_tubulin"/>
    <property type="match status" value="1"/>
</dbReference>
<dbReference type="OMA" id="WVPRSVN"/>
<keyword evidence="5" id="KW-0963">Cytoplasm</keyword>
<dbReference type="Pfam" id="PF03953">
    <property type="entry name" value="Tubulin_C"/>
    <property type="match status" value="1"/>
</dbReference>
<dbReference type="SUPFAM" id="SSF55307">
    <property type="entry name" value="Tubulin C-terminal domain-like"/>
    <property type="match status" value="1"/>
</dbReference>
<dbReference type="Gene3D" id="3.40.50.1440">
    <property type="entry name" value="Tubulin/FtsZ, GTPase domain"/>
    <property type="match status" value="1"/>
</dbReference>
<evidence type="ECO:0000313" key="13">
    <source>
        <dbReference type="EMBL" id="OBZ73042.1"/>
    </source>
</evidence>
<dbReference type="OrthoDB" id="1662883at2759"/>
<evidence type="ECO:0000256" key="5">
    <source>
        <dbReference type="ARBA" id="ARBA00022490"/>
    </source>
</evidence>
<name>A0A1C7M876_GRIFR</name>
<feature type="domain" description="Tubulin/FtsZ 2-layer sandwich" evidence="12">
    <location>
        <begin position="280"/>
        <end position="402"/>
    </location>
</feature>
<dbReference type="GO" id="GO:0003924">
    <property type="term" value="F:GTPase activity"/>
    <property type="evidence" value="ECO:0007669"/>
    <property type="project" value="InterPro"/>
</dbReference>
<keyword evidence="8 10" id="KW-0342">GTP-binding</keyword>
<evidence type="ECO:0000256" key="10">
    <source>
        <dbReference type="RuleBase" id="RU000352"/>
    </source>
</evidence>
<evidence type="ECO:0000256" key="4">
    <source>
        <dbReference type="ARBA" id="ARBA00011747"/>
    </source>
</evidence>
<evidence type="ECO:0000256" key="1">
    <source>
        <dbReference type="ARBA" id="ARBA00001946"/>
    </source>
</evidence>
<comment type="function">
    <text evidence="10">Tubulin is the major constituent of microtubules, a cylinder consisting of laterally associated linear protofilaments composed of alpha- and beta-tubulin heterodimers. Microtubules grow by the addition of GTP-tubulin dimers to the microtubule end, where a stabilizing cap forms. Below the cap, tubulin dimers are in GDP-bound state, owing to GTPase activity of alpha-tubulin.</text>
</comment>
<dbReference type="SMART" id="SM00865">
    <property type="entry name" value="Tubulin_C"/>
    <property type="match status" value="1"/>
</dbReference>
<dbReference type="GO" id="GO:0097435">
    <property type="term" value="P:supramolecular fiber organization"/>
    <property type="evidence" value="ECO:0007669"/>
    <property type="project" value="UniProtKB-ARBA"/>
</dbReference>
<comment type="caution">
    <text evidence="13">The sequence shown here is derived from an EMBL/GenBank/DDBJ whole genome shotgun (WGS) entry which is preliminary data.</text>
</comment>
<dbReference type="InterPro" id="IPR002453">
    <property type="entry name" value="Beta_tubulin"/>
</dbReference>
<keyword evidence="6 10" id="KW-0493">Microtubule</keyword>
<keyword evidence="9" id="KW-0206">Cytoskeleton</keyword>
<evidence type="ECO:0000259" key="12">
    <source>
        <dbReference type="SMART" id="SM00865"/>
    </source>
</evidence>
<dbReference type="EMBL" id="LUGG01000007">
    <property type="protein sequence ID" value="OBZ73042.1"/>
    <property type="molecule type" value="Genomic_DNA"/>
</dbReference>
<protein>
    <recommendedName>
        <fullName evidence="10">Tubulin beta chain</fullName>
    </recommendedName>
</protein>
<keyword evidence="14" id="KW-1185">Reference proteome</keyword>
<evidence type="ECO:0000313" key="14">
    <source>
        <dbReference type="Proteomes" id="UP000092993"/>
    </source>
</evidence>
<accession>A0A1C7M876</accession>
<dbReference type="FunFam" id="3.30.1330.20:FF:000002">
    <property type="entry name" value="Tubulin beta chain"/>
    <property type="match status" value="1"/>
</dbReference>
<dbReference type="Gene3D" id="1.10.287.600">
    <property type="entry name" value="Helix hairpin bin"/>
    <property type="match status" value="1"/>
</dbReference>
<feature type="domain" description="Tubulin/FtsZ GTPase" evidence="11">
    <location>
        <begin position="84"/>
        <end position="277"/>
    </location>
</feature>
<dbReference type="FunFam" id="3.40.50.1440:FF:000033">
    <property type="entry name" value="Tubulin beta chain"/>
    <property type="match status" value="1"/>
</dbReference>
<dbReference type="PROSITE" id="PS00227">
    <property type="entry name" value="TUBULIN"/>
    <property type="match status" value="1"/>
</dbReference>